<proteinExistence type="predicted"/>
<dbReference type="AlphaFoldDB" id="R1GBZ2"/>
<evidence type="ECO:0000313" key="3">
    <source>
        <dbReference type="Proteomes" id="UP000013521"/>
    </source>
</evidence>
<dbReference type="OrthoDB" id="3946190at2759"/>
<dbReference type="EMBL" id="KB916837">
    <property type="protein sequence ID" value="EOD43379.1"/>
    <property type="molecule type" value="Genomic_DNA"/>
</dbReference>
<evidence type="ECO:0000313" key="2">
    <source>
        <dbReference type="EMBL" id="EOD43379.1"/>
    </source>
</evidence>
<reference evidence="3" key="1">
    <citation type="journal article" date="2013" name="Genome Announc.">
        <title>Draft genome sequence of Neofusicoccum parvum isolate UCR-NP2, a fungal vascular pathogen associated with grapevine cankers.</title>
        <authorList>
            <person name="Blanco-Ulate B."/>
            <person name="Rolshausen P."/>
            <person name="Cantu D."/>
        </authorList>
    </citation>
    <scope>NUCLEOTIDE SEQUENCE [LARGE SCALE GENOMIC DNA]</scope>
    <source>
        <strain evidence="3">UCR-NP2</strain>
    </source>
</reference>
<dbReference type="KEGG" id="npa:UCRNP2_9919"/>
<sequence>MRPATVAQHRKRKANEIHATNTSDAPVVKKIIQSAPTPNTTHPTIGPLASAAQHIPGSNNLTAAGTRKSVRIQENVVNRPQRSIRSAYLPANTAVANASSGSNKPNKRKASEPEPTESGLTGKKPAKRHRPASSKPEAKKATSARPQPSRSTPDASSVSPTAQTTAVKNTTSATGAGIPAYSIVRGKDGFELIGPRPSFVVGQDQTDKLTIHYFCNDKNGSRVKKSHTWSKTGERKVSDLDWDSAVEMANLNKWANQWLRRWGCPPLREDMTLRKWTEEECQWLRDQAERHKYADPRPSAKQMCEEFNRFWAGRCEMYVDENGEAKQTDLRPNRTVHGITSHVNRHNLWVTLYESDGAGVGGKLKANGKIASSKVSKGRKPEKNIKQ</sequence>
<protein>
    <submittedName>
        <fullName evidence="2">Uncharacterized protein</fullName>
    </submittedName>
</protein>
<gene>
    <name evidence="2" type="ORF">UCRNP2_9919</name>
</gene>
<feature type="region of interest" description="Disordered" evidence="1">
    <location>
        <begin position="363"/>
        <end position="387"/>
    </location>
</feature>
<feature type="region of interest" description="Disordered" evidence="1">
    <location>
        <begin position="95"/>
        <end position="170"/>
    </location>
</feature>
<feature type="compositionally biased region" description="Polar residues" evidence="1">
    <location>
        <begin position="34"/>
        <end position="43"/>
    </location>
</feature>
<evidence type="ECO:0000256" key="1">
    <source>
        <dbReference type="SAM" id="MobiDB-lite"/>
    </source>
</evidence>
<accession>R1GBZ2</accession>
<feature type="region of interest" description="Disordered" evidence="1">
    <location>
        <begin position="1"/>
        <end position="62"/>
    </location>
</feature>
<name>R1GBZ2_BOTPV</name>
<organism evidence="2 3">
    <name type="scientific">Botryosphaeria parva (strain UCR-NP2)</name>
    <name type="common">Grapevine canker fungus</name>
    <name type="synonym">Neofusicoccum parvum</name>
    <dbReference type="NCBI Taxonomy" id="1287680"/>
    <lineage>
        <taxon>Eukaryota</taxon>
        <taxon>Fungi</taxon>
        <taxon>Dikarya</taxon>
        <taxon>Ascomycota</taxon>
        <taxon>Pezizomycotina</taxon>
        <taxon>Dothideomycetes</taxon>
        <taxon>Dothideomycetes incertae sedis</taxon>
        <taxon>Botryosphaeriales</taxon>
        <taxon>Botryosphaeriaceae</taxon>
        <taxon>Neofusicoccum</taxon>
    </lineage>
</organism>
<dbReference type="Proteomes" id="UP000013521">
    <property type="component" value="Unassembled WGS sequence"/>
</dbReference>
<feature type="compositionally biased region" description="Polar residues" evidence="1">
    <location>
        <begin position="95"/>
        <end position="104"/>
    </location>
</feature>
<feature type="compositionally biased region" description="Polar residues" evidence="1">
    <location>
        <begin position="144"/>
        <end position="170"/>
    </location>
</feature>
<dbReference type="HOGENOM" id="CLU_713697_0_0_1"/>